<dbReference type="Proteomes" id="UP001595462">
    <property type="component" value="Unassembled WGS sequence"/>
</dbReference>
<name>A0ABV7ERM8_9GAMM</name>
<keyword evidence="2" id="KW-1185">Reference proteome</keyword>
<accession>A0ABV7ERM8</accession>
<reference evidence="2" key="1">
    <citation type="journal article" date="2019" name="Int. J. Syst. Evol. Microbiol.">
        <title>The Global Catalogue of Microorganisms (GCM) 10K type strain sequencing project: providing services to taxonomists for standard genome sequencing and annotation.</title>
        <authorList>
            <consortium name="The Broad Institute Genomics Platform"/>
            <consortium name="The Broad Institute Genome Sequencing Center for Infectious Disease"/>
            <person name="Wu L."/>
            <person name="Ma J."/>
        </authorList>
    </citation>
    <scope>NUCLEOTIDE SEQUENCE [LARGE SCALE GENOMIC DNA]</scope>
    <source>
        <strain evidence="2">KCTC 52640</strain>
    </source>
</reference>
<dbReference type="EMBL" id="JBHRSS010000007">
    <property type="protein sequence ID" value="MFC3105170.1"/>
    <property type="molecule type" value="Genomic_DNA"/>
</dbReference>
<dbReference type="Pfam" id="PF13591">
    <property type="entry name" value="MerR_2"/>
    <property type="match status" value="1"/>
</dbReference>
<organism evidence="1 2">
    <name type="scientific">Salinisphaera aquimarina</name>
    <dbReference type="NCBI Taxonomy" id="2094031"/>
    <lineage>
        <taxon>Bacteria</taxon>
        <taxon>Pseudomonadati</taxon>
        <taxon>Pseudomonadota</taxon>
        <taxon>Gammaproteobacteria</taxon>
        <taxon>Salinisphaerales</taxon>
        <taxon>Salinisphaeraceae</taxon>
        <taxon>Salinisphaera</taxon>
    </lineage>
</organism>
<comment type="caution">
    <text evidence="1">The sequence shown here is derived from an EMBL/GenBank/DDBJ whole genome shotgun (WGS) entry which is preliminary data.</text>
</comment>
<gene>
    <name evidence="1" type="ORF">ACFOSU_14910</name>
</gene>
<sequence length="109" mass="12172">MSKQDTEQLVCEIVETHSTVTLGQLCRSCGVHAEWVAMLVAEGVIEPEHGHERWEFAAVHLPRVHTAVHLHRDLGVNISGLALALDLMDEIQSLRARLDALDERLPYAD</sequence>
<evidence type="ECO:0000313" key="2">
    <source>
        <dbReference type="Proteomes" id="UP001595462"/>
    </source>
</evidence>
<dbReference type="RefSeq" id="WP_380690730.1">
    <property type="nucleotide sequence ID" value="NZ_JBHRSS010000007.1"/>
</dbReference>
<proteinExistence type="predicted"/>
<dbReference type="Gene3D" id="1.10.1660.10">
    <property type="match status" value="1"/>
</dbReference>
<protein>
    <submittedName>
        <fullName evidence="1">Chaperone modulator CbpM</fullName>
    </submittedName>
</protein>
<evidence type="ECO:0000313" key="1">
    <source>
        <dbReference type="EMBL" id="MFC3105170.1"/>
    </source>
</evidence>